<sequence>MSLQTRAVPAGKECFVSFYIARRKLVFIFEESPPYAHPDWIEQRFLFLITMLILGNAPILAKETHEDF</sequence>
<protein>
    <submittedName>
        <fullName evidence="1">Uncharacterized protein</fullName>
    </submittedName>
</protein>
<gene>
    <name evidence="1" type="ORF">J2Z64_000499</name>
</gene>
<name>A0A9X1CEM6_9BACI</name>
<dbReference type="AlphaFoldDB" id="A0A9X1CEM6"/>
<dbReference type="EMBL" id="JAGGMB010000001">
    <property type="protein sequence ID" value="MBP2076288.1"/>
    <property type="molecule type" value="Genomic_DNA"/>
</dbReference>
<evidence type="ECO:0000313" key="1">
    <source>
        <dbReference type="EMBL" id="MBP2076288.1"/>
    </source>
</evidence>
<dbReference type="Proteomes" id="UP001138793">
    <property type="component" value="Unassembled WGS sequence"/>
</dbReference>
<organism evidence="1 2">
    <name type="scientific">Oceanobacillus polygoni</name>
    <dbReference type="NCBI Taxonomy" id="1235259"/>
    <lineage>
        <taxon>Bacteria</taxon>
        <taxon>Bacillati</taxon>
        <taxon>Bacillota</taxon>
        <taxon>Bacilli</taxon>
        <taxon>Bacillales</taxon>
        <taxon>Bacillaceae</taxon>
        <taxon>Oceanobacillus</taxon>
    </lineage>
</organism>
<proteinExistence type="predicted"/>
<keyword evidence="2" id="KW-1185">Reference proteome</keyword>
<evidence type="ECO:0000313" key="2">
    <source>
        <dbReference type="Proteomes" id="UP001138793"/>
    </source>
</evidence>
<comment type="caution">
    <text evidence="1">The sequence shown here is derived from an EMBL/GenBank/DDBJ whole genome shotgun (WGS) entry which is preliminary data.</text>
</comment>
<accession>A0A9X1CEM6</accession>
<reference evidence="1" key="1">
    <citation type="submission" date="2021-03" db="EMBL/GenBank/DDBJ databases">
        <title>Genomic Encyclopedia of Type Strains, Phase IV (KMG-IV): sequencing the most valuable type-strain genomes for metagenomic binning, comparative biology and taxonomic classification.</title>
        <authorList>
            <person name="Goeker M."/>
        </authorList>
    </citation>
    <scope>NUCLEOTIDE SEQUENCE</scope>
    <source>
        <strain evidence="1">DSM 107338</strain>
    </source>
</reference>
<dbReference type="RefSeq" id="WP_149475214.1">
    <property type="nucleotide sequence ID" value="NZ_JAGGMB010000001.1"/>
</dbReference>